<accession>A0A848BZU8</accession>
<dbReference type="InterPro" id="IPR007197">
    <property type="entry name" value="rSAM"/>
</dbReference>
<dbReference type="RefSeq" id="WP_170087805.1">
    <property type="nucleotide sequence ID" value="NZ_JABAFG010000015.1"/>
</dbReference>
<dbReference type="Proteomes" id="UP000591071">
    <property type="component" value="Unassembled WGS sequence"/>
</dbReference>
<evidence type="ECO:0000256" key="5">
    <source>
        <dbReference type="ARBA" id="ARBA00023014"/>
    </source>
</evidence>
<dbReference type="GO" id="GO:0051536">
    <property type="term" value="F:iron-sulfur cluster binding"/>
    <property type="evidence" value="ECO:0007669"/>
    <property type="project" value="UniProtKB-KW"/>
</dbReference>
<dbReference type="SFLD" id="SFLDS00029">
    <property type="entry name" value="Radical_SAM"/>
    <property type="match status" value="1"/>
</dbReference>
<keyword evidence="4" id="KW-0408">Iron</keyword>
<dbReference type="EMBL" id="JABAFG010000015">
    <property type="protein sequence ID" value="NME28836.1"/>
    <property type="molecule type" value="Genomic_DNA"/>
</dbReference>
<dbReference type="InterPro" id="IPR023867">
    <property type="entry name" value="Sulphatase_maturase_rSAM"/>
</dbReference>
<evidence type="ECO:0000256" key="6">
    <source>
        <dbReference type="ARBA" id="ARBA00023601"/>
    </source>
</evidence>
<evidence type="ECO:0000256" key="1">
    <source>
        <dbReference type="ARBA" id="ARBA00001966"/>
    </source>
</evidence>
<comment type="caution">
    <text evidence="8">The sequence shown here is derived from an EMBL/GenBank/DDBJ whole genome shotgun (WGS) entry which is preliminary data.</text>
</comment>
<keyword evidence="3" id="KW-0479">Metal-binding</keyword>
<dbReference type="PANTHER" id="PTHR43273:SF3">
    <property type="entry name" value="ANAEROBIC SULFATASE-MATURATING ENZYME HOMOLOG ASLB-RELATED"/>
    <property type="match status" value="1"/>
</dbReference>
<dbReference type="GO" id="GO:0016491">
    <property type="term" value="F:oxidoreductase activity"/>
    <property type="evidence" value="ECO:0007669"/>
    <property type="project" value="InterPro"/>
</dbReference>
<feature type="domain" description="Radical SAM core" evidence="7">
    <location>
        <begin position="6"/>
        <end position="231"/>
    </location>
</feature>
<reference evidence="8 9" key="1">
    <citation type="submission" date="2020-04" db="EMBL/GenBank/DDBJ databases">
        <authorList>
            <person name="Hitch T.C.A."/>
            <person name="Wylensek D."/>
            <person name="Clavel T."/>
        </authorList>
    </citation>
    <scope>NUCLEOTIDE SEQUENCE [LARGE SCALE GENOMIC DNA]</scope>
    <source>
        <strain evidence="8 9">Oil-RF-744-FAT-WT-6-1</strain>
    </source>
</reference>
<evidence type="ECO:0000259" key="7">
    <source>
        <dbReference type="PROSITE" id="PS51918"/>
    </source>
</evidence>
<dbReference type="CDD" id="cd01335">
    <property type="entry name" value="Radical_SAM"/>
    <property type="match status" value="1"/>
</dbReference>
<dbReference type="InterPro" id="IPR013785">
    <property type="entry name" value="Aldolase_TIM"/>
</dbReference>
<comment type="similarity">
    <text evidence="6">Belongs to the radical SAM superfamily. Anaerobic sulfatase-maturating enzyme family.</text>
</comment>
<evidence type="ECO:0000313" key="9">
    <source>
        <dbReference type="Proteomes" id="UP000591071"/>
    </source>
</evidence>
<dbReference type="AlphaFoldDB" id="A0A848BZU8"/>
<dbReference type="SFLD" id="SFLDG01067">
    <property type="entry name" value="SPASM/twitch_domain_containing"/>
    <property type="match status" value="1"/>
</dbReference>
<dbReference type="SUPFAM" id="SSF102114">
    <property type="entry name" value="Radical SAM enzymes"/>
    <property type="match status" value="1"/>
</dbReference>
<evidence type="ECO:0000256" key="2">
    <source>
        <dbReference type="ARBA" id="ARBA00022691"/>
    </source>
</evidence>
<dbReference type="InterPro" id="IPR058240">
    <property type="entry name" value="rSAM_sf"/>
</dbReference>
<sequence length="363" mass="42482">MLNSVKSPVQTIFIMLGQRCNFNCKYCMQHAENGLHIDLPQEINPDIYEYIKHHAGQRDDNDWPLHLHFYGGEPLIYFDNIKNIVDKVKNLHVSFSFISNGYAITQEMVDFFNEYNFTETISWDGYASKDTRLIDVFSIPDKKRLLFQLKRLGVSAVYSAYTTPIQILDDFQKLSDEYQNIHPYPLHINIDELFDTGVADRSLFQIDYEKISREMRELAEEYIRTKGMGSRFSARREYIRHIIFDRIDCREDRKRVFCSCGNGYSTVNLDLSGTLYSCHNGPEVIGTIYDNQMQTLTNLFRYDHTMEFEKECSQCPIQSICQNGCKLMTAEIRKNTYCKLKRAVFLPVIETVLHIGKEYNDAK</sequence>
<keyword evidence="2" id="KW-0949">S-adenosyl-L-methionine</keyword>
<gene>
    <name evidence="8" type="ORF">HF872_09425</name>
</gene>
<dbReference type="PROSITE" id="PS51918">
    <property type="entry name" value="RADICAL_SAM"/>
    <property type="match status" value="1"/>
</dbReference>
<dbReference type="InterPro" id="IPR023885">
    <property type="entry name" value="4Fe4S-binding_SPASM_dom"/>
</dbReference>
<evidence type="ECO:0000313" key="8">
    <source>
        <dbReference type="EMBL" id="NME28836.1"/>
    </source>
</evidence>
<dbReference type="NCBIfam" id="TIGR04085">
    <property type="entry name" value="rSAM_more_4Fe4S"/>
    <property type="match status" value="1"/>
</dbReference>
<dbReference type="Gene3D" id="3.20.20.70">
    <property type="entry name" value="Aldolase class I"/>
    <property type="match status" value="1"/>
</dbReference>
<evidence type="ECO:0000256" key="4">
    <source>
        <dbReference type="ARBA" id="ARBA00023004"/>
    </source>
</evidence>
<dbReference type="GO" id="GO:0046872">
    <property type="term" value="F:metal ion binding"/>
    <property type="evidence" value="ECO:0007669"/>
    <property type="project" value="UniProtKB-KW"/>
</dbReference>
<organism evidence="8 9">
    <name type="scientific">Megasphaera hexanoica</name>
    <dbReference type="NCBI Taxonomy" id="1675036"/>
    <lineage>
        <taxon>Bacteria</taxon>
        <taxon>Bacillati</taxon>
        <taxon>Bacillota</taxon>
        <taxon>Negativicutes</taxon>
        <taxon>Veillonellales</taxon>
        <taxon>Veillonellaceae</taxon>
        <taxon>Megasphaera</taxon>
    </lineage>
</organism>
<protein>
    <submittedName>
        <fullName evidence="8">Radical SAM protein</fullName>
    </submittedName>
</protein>
<dbReference type="PANTHER" id="PTHR43273">
    <property type="entry name" value="ANAEROBIC SULFATASE-MATURATING ENZYME HOMOLOG ASLB-RELATED"/>
    <property type="match status" value="1"/>
</dbReference>
<comment type="cofactor">
    <cofactor evidence="1">
        <name>[4Fe-4S] cluster</name>
        <dbReference type="ChEBI" id="CHEBI:49883"/>
    </cofactor>
</comment>
<keyword evidence="5" id="KW-0411">Iron-sulfur</keyword>
<dbReference type="Pfam" id="PF04055">
    <property type="entry name" value="Radical_SAM"/>
    <property type="match status" value="1"/>
</dbReference>
<proteinExistence type="inferred from homology"/>
<evidence type="ECO:0000256" key="3">
    <source>
        <dbReference type="ARBA" id="ARBA00022723"/>
    </source>
</evidence>
<name>A0A848BZU8_9FIRM</name>